<dbReference type="InterPro" id="IPR015510">
    <property type="entry name" value="PGRP"/>
</dbReference>
<comment type="similarity">
    <text evidence="1">Belongs to the N-acetylmuramoyl-L-alanine amidase 2 family.</text>
</comment>
<evidence type="ECO:0000259" key="3">
    <source>
        <dbReference type="SMART" id="SM00644"/>
    </source>
</evidence>
<dbReference type="SUPFAM" id="SSF55846">
    <property type="entry name" value="N-acetylmuramoyl-L-alanine amidase-like"/>
    <property type="match status" value="1"/>
</dbReference>
<dbReference type="EMBL" id="CP089982">
    <property type="protein sequence ID" value="WXA99172.1"/>
    <property type="molecule type" value="Genomic_DNA"/>
</dbReference>
<dbReference type="Gene3D" id="3.40.80.10">
    <property type="entry name" value="Peptidoglycan recognition protein-like"/>
    <property type="match status" value="1"/>
</dbReference>
<evidence type="ECO:0000256" key="1">
    <source>
        <dbReference type="ARBA" id="ARBA00007553"/>
    </source>
</evidence>
<dbReference type="SMART" id="SM00644">
    <property type="entry name" value="Ami_2"/>
    <property type="match status" value="1"/>
</dbReference>
<dbReference type="SMART" id="SM00701">
    <property type="entry name" value="PGRP"/>
    <property type="match status" value="1"/>
</dbReference>
<dbReference type="Proteomes" id="UP001379533">
    <property type="component" value="Chromosome"/>
</dbReference>
<dbReference type="Pfam" id="PF01510">
    <property type="entry name" value="Amidase_2"/>
    <property type="match status" value="1"/>
</dbReference>
<evidence type="ECO:0000313" key="6">
    <source>
        <dbReference type="Proteomes" id="UP001379533"/>
    </source>
</evidence>
<dbReference type="InterPro" id="IPR036505">
    <property type="entry name" value="Amidase/PGRP_sf"/>
</dbReference>
<sequence>MRRRSFALCLVSLALLPTLASAKQRVAPRKWRYIVVHHSGTQGGSVRAFEAYHRGIRGMPRGMAYHFVIGNGHGLADGAIEEGPRWAKQQPGAHVASALRDPQTGAVLDEIAIGVCLIGNLDTTPPSPKQKQALSGLLARLQREFAIPREHVLGHSEVRGAHTACPGRNLAVADFAHGATAQGVR</sequence>
<feature type="domain" description="Peptidoglycan recognition protein family" evidence="4">
    <location>
        <begin position="17"/>
        <end position="159"/>
    </location>
</feature>
<feature type="chain" id="PRO_5045663785" evidence="2">
    <location>
        <begin position="23"/>
        <end position="185"/>
    </location>
</feature>
<reference evidence="5 6" key="1">
    <citation type="submission" date="2021-12" db="EMBL/GenBank/DDBJ databases">
        <title>Discovery of the Pendulisporaceae a myxobacterial family with distinct sporulation behavior and unique specialized metabolism.</title>
        <authorList>
            <person name="Garcia R."/>
            <person name="Popoff A."/>
            <person name="Bader C.D."/>
            <person name="Loehr J."/>
            <person name="Walesch S."/>
            <person name="Walt C."/>
            <person name="Boldt J."/>
            <person name="Bunk B."/>
            <person name="Haeckl F.J.F.P.J."/>
            <person name="Gunesch A.P."/>
            <person name="Birkelbach J."/>
            <person name="Nuebel U."/>
            <person name="Pietschmann T."/>
            <person name="Bach T."/>
            <person name="Mueller R."/>
        </authorList>
    </citation>
    <scope>NUCLEOTIDE SEQUENCE [LARGE SCALE GENOMIC DNA]</scope>
    <source>
        <strain evidence="5 6">MSr12523</strain>
    </source>
</reference>
<keyword evidence="2" id="KW-0732">Signal</keyword>
<feature type="domain" description="N-acetylmuramoyl-L-alanine amidase" evidence="3">
    <location>
        <begin position="19"/>
        <end position="167"/>
    </location>
</feature>
<name>A0ABZ2KNB7_9BACT</name>
<evidence type="ECO:0000313" key="5">
    <source>
        <dbReference type="EMBL" id="WXA99172.1"/>
    </source>
</evidence>
<dbReference type="InterPro" id="IPR002502">
    <property type="entry name" value="Amidase_domain"/>
</dbReference>
<dbReference type="PANTHER" id="PTHR11022:SF41">
    <property type="entry name" value="PEPTIDOGLYCAN-RECOGNITION PROTEIN LC-RELATED"/>
    <property type="match status" value="1"/>
</dbReference>
<dbReference type="PANTHER" id="PTHR11022">
    <property type="entry name" value="PEPTIDOGLYCAN RECOGNITION PROTEIN"/>
    <property type="match status" value="1"/>
</dbReference>
<gene>
    <name evidence="5" type="ORF">LZC95_20405</name>
</gene>
<evidence type="ECO:0000256" key="2">
    <source>
        <dbReference type="SAM" id="SignalP"/>
    </source>
</evidence>
<protein>
    <submittedName>
        <fullName evidence="5">Peptidoglycan recognition protein family protein</fullName>
    </submittedName>
</protein>
<evidence type="ECO:0000259" key="4">
    <source>
        <dbReference type="SMART" id="SM00701"/>
    </source>
</evidence>
<keyword evidence="6" id="KW-1185">Reference proteome</keyword>
<accession>A0ABZ2KNB7</accession>
<feature type="signal peptide" evidence="2">
    <location>
        <begin position="1"/>
        <end position="22"/>
    </location>
</feature>
<dbReference type="InterPro" id="IPR006619">
    <property type="entry name" value="PGRP_domain_met/bac"/>
</dbReference>
<dbReference type="CDD" id="cd06583">
    <property type="entry name" value="PGRP"/>
    <property type="match status" value="1"/>
</dbReference>
<dbReference type="RefSeq" id="WP_394849806.1">
    <property type="nucleotide sequence ID" value="NZ_CP089982.1"/>
</dbReference>
<proteinExistence type="inferred from homology"/>
<organism evidence="5 6">
    <name type="scientific">Pendulispora brunnea</name>
    <dbReference type="NCBI Taxonomy" id="2905690"/>
    <lineage>
        <taxon>Bacteria</taxon>
        <taxon>Pseudomonadati</taxon>
        <taxon>Myxococcota</taxon>
        <taxon>Myxococcia</taxon>
        <taxon>Myxococcales</taxon>
        <taxon>Sorangiineae</taxon>
        <taxon>Pendulisporaceae</taxon>
        <taxon>Pendulispora</taxon>
    </lineage>
</organism>